<dbReference type="EMBL" id="LGTL01000032">
    <property type="protein sequence ID" value="KPA73870.1"/>
    <property type="molecule type" value="Genomic_DNA"/>
</dbReference>
<dbReference type="EMBL" id="LGTL01000032">
    <property type="protein sequence ID" value="KPA73871.1"/>
    <property type="molecule type" value="Genomic_DNA"/>
</dbReference>
<dbReference type="Proteomes" id="UP000037923">
    <property type="component" value="Unassembled WGS sequence"/>
</dbReference>
<dbReference type="RefSeq" id="XP_015652310.1">
    <property type="nucleotide sequence ID" value="XM_015808990.1"/>
</dbReference>
<feature type="compositionally biased region" description="Low complexity" evidence="1">
    <location>
        <begin position="384"/>
        <end position="425"/>
    </location>
</feature>
<dbReference type="EMBL" id="LGTL01000032">
    <property type="protein sequence ID" value="KPA73872.1"/>
    <property type="molecule type" value="Genomic_DNA"/>
</dbReference>
<dbReference type="OrthoDB" id="10464154at2759"/>
<feature type="region of interest" description="Disordered" evidence="1">
    <location>
        <begin position="96"/>
        <end position="116"/>
    </location>
</feature>
<proteinExistence type="predicted"/>
<keyword evidence="3" id="KW-1185">Reference proteome</keyword>
<feature type="compositionally biased region" description="Basic and acidic residues" evidence="1">
    <location>
        <begin position="285"/>
        <end position="298"/>
    </location>
</feature>
<protein>
    <recommendedName>
        <fullName evidence="4">BAR domain-containing protein</fullName>
    </recommendedName>
</protein>
<evidence type="ECO:0000256" key="1">
    <source>
        <dbReference type="SAM" id="MobiDB-lite"/>
    </source>
</evidence>
<dbReference type="RefSeq" id="XP_015652311.1">
    <property type="nucleotide sequence ID" value="XM_015808991.1"/>
</dbReference>
<name>A0A0N0DR38_LEPPY</name>
<dbReference type="RefSeq" id="XP_015652309.1">
    <property type="nucleotide sequence ID" value="XM_015808989.1"/>
</dbReference>
<feature type="compositionally biased region" description="Low complexity" evidence="1">
    <location>
        <begin position="341"/>
        <end position="357"/>
    </location>
</feature>
<gene>
    <name evidence="2" type="ORF">ABB37_09497</name>
</gene>
<dbReference type="AlphaFoldDB" id="A0A0N0DR38"/>
<comment type="caution">
    <text evidence="2">The sequence shown here is derived from an EMBL/GenBank/DDBJ whole genome shotgun (WGS) entry which is preliminary data.</text>
</comment>
<evidence type="ECO:0000313" key="3">
    <source>
        <dbReference type="Proteomes" id="UP000037923"/>
    </source>
</evidence>
<evidence type="ECO:0000313" key="2">
    <source>
        <dbReference type="EMBL" id="KPA73872.1"/>
    </source>
</evidence>
<sequence length="621" mass="67830">MSYVVEYAKSVHSAFRAPNNFCHDLQHVMRGAVKNLSQTCLLTTEPQQLARYQAIFTSLQNIIDTNTTMSECTVEQSDTFSMMDSTGDYLAAASSASELSSGQQPRRLSISTSSVKSSKTAQEVTSDSFDAVGAENLSAVLSTELVRQLGEVYDTAAIIQKKEAQLHALKPKVKKYASQKKAEKLLVAHKAEDALNVELAQYKGDLQEALTECFPAVYKRILQEYIDLCNSLLRATLVGTNIIEQGTSDAATPTNGDAAHQRIPSVALTVDVLEAHEALEEMKREAQHRLEDDKTREQKLRHKSNLLNATAPPTANEAEHAKTHPSVPMSTITDVPSIQDAGVPSGPSHAAPAVAPAQTALLKSPTASTVAPLEASHTGLPTTTRSSVPTESLSSTSGPAGGSSRAEGAAGKTKEPSSSTRSSTRPNEDGGVTAAHAEESVAPSLAGVVHQQFPFWFRYYYFDRLANSTERLAIAFCLYLSYCRRLARSAGYAIPPAIKKHMDRVETESTTARYARHKREFQAVLKEIFTYRKNLEVMETYVRLARDAETHVNKYAGTKNKDAYAKWSARLTKANDSIELLRVEVFGRGAEEMIRFYDQLLLCIRSSVSDFIVTLGGTPEA</sequence>
<dbReference type="GeneID" id="26909780"/>
<accession>A0A0N0DR38</accession>
<dbReference type="OMA" id="HMEEDST"/>
<feature type="region of interest" description="Disordered" evidence="1">
    <location>
        <begin position="285"/>
        <end position="433"/>
    </location>
</feature>
<reference evidence="2 3" key="1">
    <citation type="submission" date="2015-07" db="EMBL/GenBank/DDBJ databases">
        <title>High-quality genome of monoxenous trypanosomatid Leptomonas pyrrhocoris.</title>
        <authorList>
            <person name="Flegontov P."/>
            <person name="Butenko A."/>
            <person name="Firsov S."/>
            <person name="Vlcek C."/>
            <person name="Logacheva M.D."/>
            <person name="Field M."/>
            <person name="Filatov D."/>
            <person name="Flegontova O."/>
            <person name="Gerasimov E."/>
            <person name="Jackson A.P."/>
            <person name="Kelly S."/>
            <person name="Opperdoes F."/>
            <person name="O'Reilly A."/>
            <person name="Votypka J."/>
            <person name="Yurchenko V."/>
            <person name="Lukes J."/>
        </authorList>
    </citation>
    <scope>NUCLEOTIDE SEQUENCE [LARGE SCALE GENOMIC DNA]</scope>
    <source>
        <strain evidence="2">H10</strain>
    </source>
</reference>
<organism evidence="2 3">
    <name type="scientific">Leptomonas pyrrhocoris</name>
    <name type="common">Firebug parasite</name>
    <dbReference type="NCBI Taxonomy" id="157538"/>
    <lineage>
        <taxon>Eukaryota</taxon>
        <taxon>Discoba</taxon>
        <taxon>Euglenozoa</taxon>
        <taxon>Kinetoplastea</taxon>
        <taxon>Metakinetoplastina</taxon>
        <taxon>Trypanosomatida</taxon>
        <taxon>Trypanosomatidae</taxon>
        <taxon>Leishmaniinae</taxon>
        <taxon>Leptomonas</taxon>
    </lineage>
</organism>
<evidence type="ECO:0008006" key="4">
    <source>
        <dbReference type="Google" id="ProtNLM"/>
    </source>
</evidence>
<dbReference type="VEuPathDB" id="TriTrypDB:LpyrH10_32_0300"/>